<dbReference type="AlphaFoldDB" id="A0A0P1KXN9"/>
<feature type="region of interest" description="Disordered" evidence="4">
    <location>
        <begin position="460"/>
        <end position="483"/>
    </location>
</feature>
<accession>A0A0P1KXN9</accession>
<dbReference type="Pfam" id="PF06602">
    <property type="entry name" value="Myotub-related"/>
    <property type="match status" value="1"/>
</dbReference>
<feature type="binding site" evidence="3">
    <location>
        <begin position="305"/>
        <end position="306"/>
    </location>
    <ligand>
        <name>substrate</name>
    </ligand>
</feature>
<evidence type="ECO:0000256" key="2">
    <source>
        <dbReference type="PIRSR" id="PIRSR630564-1"/>
    </source>
</evidence>
<dbReference type="PANTHER" id="PTHR10807">
    <property type="entry name" value="MYOTUBULARIN-RELATED"/>
    <property type="match status" value="1"/>
</dbReference>
<name>A0A0P1KXN9_9SACH</name>
<dbReference type="SUPFAM" id="SSF50729">
    <property type="entry name" value="PH domain-like"/>
    <property type="match status" value="1"/>
</dbReference>
<gene>
    <name evidence="6" type="ORF">LAQU0_S19e01178g</name>
</gene>
<dbReference type="InterPro" id="IPR030564">
    <property type="entry name" value="Myotubularin"/>
</dbReference>
<dbReference type="Gene3D" id="2.30.29.30">
    <property type="entry name" value="Pleckstrin-homology domain (PH domain)/Phosphotyrosine-binding domain (PTB)"/>
    <property type="match status" value="1"/>
</dbReference>
<dbReference type="PANTHER" id="PTHR10807:SF128">
    <property type="entry name" value="PHOSPHATIDYLINOSITOL-3,5-BISPHOSPHATE 3-PHOSPHATASE"/>
    <property type="match status" value="1"/>
</dbReference>
<keyword evidence="7" id="KW-1185">Reference proteome</keyword>
<evidence type="ECO:0000256" key="4">
    <source>
        <dbReference type="SAM" id="MobiDB-lite"/>
    </source>
</evidence>
<feature type="binding site" evidence="3">
    <location>
        <begin position="372"/>
        <end position="378"/>
    </location>
    <ligand>
        <name>substrate</name>
    </ligand>
</feature>
<dbReference type="SUPFAM" id="SSF52799">
    <property type="entry name" value="(Phosphotyrosine protein) phosphatases II"/>
    <property type="match status" value="1"/>
</dbReference>
<evidence type="ECO:0000259" key="5">
    <source>
        <dbReference type="PROSITE" id="PS51339"/>
    </source>
</evidence>
<dbReference type="OrthoDB" id="271628at2759"/>
<reference evidence="7" key="1">
    <citation type="submission" date="2015-10" db="EMBL/GenBank/DDBJ databases">
        <authorList>
            <person name="Devillers H."/>
        </authorList>
    </citation>
    <scope>NUCLEOTIDE SEQUENCE [LARGE SCALE GENOMIC DNA]</scope>
</reference>
<dbReference type="EMBL" id="LN890533">
    <property type="protein sequence ID" value="CUS24768.1"/>
    <property type="molecule type" value="Genomic_DNA"/>
</dbReference>
<evidence type="ECO:0000313" key="6">
    <source>
        <dbReference type="EMBL" id="CUS24768.1"/>
    </source>
</evidence>
<dbReference type="InterPro" id="IPR011993">
    <property type="entry name" value="PH-like_dom_sf"/>
</dbReference>
<dbReference type="InterPro" id="IPR029021">
    <property type="entry name" value="Prot-tyrosine_phosphatase-like"/>
</dbReference>
<evidence type="ECO:0000256" key="1">
    <source>
        <dbReference type="ARBA" id="ARBA00007471"/>
    </source>
</evidence>
<proteinExistence type="inferred from homology"/>
<dbReference type="GO" id="GO:0016020">
    <property type="term" value="C:membrane"/>
    <property type="evidence" value="ECO:0007669"/>
    <property type="project" value="TreeGrafter"/>
</dbReference>
<dbReference type="GO" id="GO:0005737">
    <property type="term" value="C:cytoplasm"/>
    <property type="evidence" value="ECO:0007669"/>
    <property type="project" value="TreeGrafter"/>
</dbReference>
<evidence type="ECO:0000256" key="3">
    <source>
        <dbReference type="PIRSR" id="PIRSR630564-2"/>
    </source>
</evidence>
<feature type="region of interest" description="Disordered" evidence="4">
    <location>
        <begin position="619"/>
        <end position="644"/>
    </location>
</feature>
<dbReference type="GO" id="GO:0046856">
    <property type="term" value="P:phosphatidylinositol dephosphorylation"/>
    <property type="evidence" value="ECO:0007669"/>
    <property type="project" value="TreeGrafter"/>
</dbReference>
<evidence type="ECO:0000313" key="7">
    <source>
        <dbReference type="Proteomes" id="UP000236544"/>
    </source>
</evidence>
<dbReference type="Proteomes" id="UP000236544">
    <property type="component" value="Unassembled WGS sequence"/>
</dbReference>
<dbReference type="InterPro" id="IPR010569">
    <property type="entry name" value="Myotubularin-like_Pase_dom"/>
</dbReference>
<dbReference type="GO" id="GO:0004438">
    <property type="term" value="F:phosphatidylinositol-3-phosphate phosphatase activity"/>
    <property type="evidence" value="ECO:0007669"/>
    <property type="project" value="TreeGrafter"/>
</dbReference>
<feature type="active site" description="Phosphocysteine intermediate" evidence="2">
    <location>
        <position position="372"/>
    </location>
</feature>
<dbReference type="InterPro" id="IPR016130">
    <property type="entry name" value="Tyr_Pase_AS"/>
</dbReference>
<comment type="similarity">
    <text evidence="1">Belongs to the protein-tyrosine phosphatase family. Non-receptor class myotubularin subfamily.</text>
</comment>
<sequence length="658" mass="75349">MEYIKIANVDNVILHRRGISAKGTLHLTTHHMIFSSAMLAREFWFAYPTIGAAFKNRGSALISKSKDHNEHQDPLYSGLDIWSFCNIKIVGKDYTVFSLDFQDERMAQDVYDSVLKLTVLQAETQLYAFIYTPNKAEKPFNSWNIYDPVKEFHRQGLTLDGACSWRLSDINRDHSFCKTYPQVLVVPSAVSDTLLTHASRYRSQNRLPALTFYYRKTNSSITRCAQPLPGLIQQRSIQDEKLVNEIFGCSLSSENRTSRAVKNIIVDARPATNAMAQTALGGGTENMDNYNFGGTVSRMFLGIDNIHIMRDSLNNVVDNHLVDNDLNLPLDRGSLNDGKCAQWLKYIRTLLSSTETLVKSILFNQSNVLIHCSDGWDRTTQVCSLVQLCLDPYFRTLEGFMVLIEKDWVSFGHRFAERSGHLSSKNTFHDNSMRISISEAATTMTQGIDLNSRLFGFSNNSSSTSPQEKMEASTGELSDLSFSSQLPSSSELMHKVSRRMVNRKSSNTSPIFQQFLDCVHQLQRQNPNQFEFNERFLRRLVYHLYSCQYGTFLFNSEQERITHNAQNKTRSVWDYFRSRPAEFLNTSYTSTDLPDDDWILPDLKDVKWWWQLFGRKNEEMNGSGNPPENRPCSSEEGKKTGLKFPSLRLDIFNRGSNR</sequence>
<organism evidence="6 7">
    <name type="scientific">Lachancea quebecensis</name>
    <dbReference type="NCBI Taxonomy" id="1654605"/>
    <lineage>
        <taxon>Eukaryota</taxon>
        <taxon>Fungi</taxon>
        <taxon>Dikarya</taxon>
        <taxon>Ascomycota</taxon>
        <taxon>Saccharomycotina</taxon>
        <taxon>Saccharomycetes</taxon>
        <taxon>Saccharomycetales</taxon>
        <taxon>Saccharomycetaceae</taxon>
        <taxon>Lachancea</taxon>
    </lineage>
</organism>
<protein>
    <submittedName>
        <fullName evidence="6">LAQU0S19e01178g1_1</fullName>
    </submittedName>
</protein>
<dbReference type="PROSITE" id="PS00383">
    <property type="entry name" value="TYR_PHOSPHATASE_1"/>
    <property type="match status" value="1"/>
</dbReference>
<dbReference type="PROSITE" id="PS51339">
    <property type="entry name" value="PPASE_MYOTUBULARIN"/>
    <property type="match status" value="1"/>
</dbReference>
<feature type="domain" description="Myotubularin phosphatase" evidence="5">
    <location>
        <begin position="142"/>
        <end position="613"/>
    </location>
</feature>